<accession>A0A4R6J6C6</accession>
<evidence type="ECO:0000313" key="2">
    <source>
        <dbReference type="Proteomes" id="UP000295388"/>
    </source>
</evidence>
<dbReference type="Proteomes" id="UP000295388">
    <property type="component" value="Unassembled WGS sequence"/>
</dbReference>
<evidence type="ECO:0000313" key="1">
    <source>
        <dbReference type="EMBL" id="TDO30617.1"/>
    </source>
</evidence>
<gene>
    <name evidence="1" type="ORF">EV643_13744</name>
</gene>
<dbReference type="EMBL" id="SNWQ01000037">
    <property type="protein sequence ID" value="TDO30617.1"/>
    <property type="molecule type" value="Genomic_DNA"/>
</dbReference>
<organism evidence="1 2">
    <name type="scientific">Kribbella caucasensis</name>
    <dbReference type="NCBI Taxonomy" id="2512215"/>
    <lineage>
        <taxon>Bacteria</taxon>
        <taxon>Bacillati</taxon>
        <taxon>Actinomycetota</taxon>
        <taxon>Actinomycetes</taxon>
        <taxon>Propionibacteriales</taxon>
        <taxon>Kribbellaceae</taxon>
        <taxon>Kribbella</taxon>
    </lineage>
</organism>
<reference evidence="1 2" key="1">
    <citation type="submission" date="2019-03" db="EMBL/GenBank/DDBJ databases">
        <title>Genomic Encyclopedia of Type Strains, Phase III (KMG-III): the genomes of soil and plant-associated and newly described type strains.</title>
        <authorList>
            <person name="Whitman W."/>
        </authorList>
    </citation>
    <scope>NUCLEOTIDE SEQUENCE [LARGE SCALE GENOMIC DNA]</scope>
    <source>
        <strain evidence="1 2">VKM Ac-2527</strain>
    </source>
</reference>
<keyword evidence="2" id="KW-1185">Reference proteome</keyword>
<comment type="caution">
    <text evidence="1">The sequence shown here is derived from an EMBL/GenBank/DDBJ whole genome shotgun (WGS) entry which is preliminary data.</text>
</comment>
<sequence length="63" mass="5982">MRDAVTGGDVAEVVTNALARGEVACGEVAEVVAGGEVTCGEVAEVVAGGEMATAEVGGDGCQG</sequence>
<proteinExistence type="predicted"/>
<name>A0A4R6J6C6_9ACTN</name>
<dbReference type="AlphaFoldDB" id="A0A4R6J6C6"/>
<protein>
    <submittedName>
        <fullName evidence="1">Uncharacterized protein</fullName>
    </submittedName>
</protein>